<name>A0A8J3JFU0_9ACTN</name>
<proteinExistence type="predicted"/>
<keyword evidence="4" id="KW-1185">Reference proteome</keyword>
<dbReference type="RefSeq" id="WP_203661758.1">
    <property type="nucleotide sequence ID" value="NZ_BAAAZM010000001.1"/>
</dbReference>
<dbReference type="Pfam" id="PF19319">
    <property type="entry name" value="DUF5919"/>
    <property type="match status" value="1"/>
</dbReference>
<dbReference type="Proteomes" id="UP000612808">
    <property type="component" value="Unassembled WGS sequence"/>
</dbReference>
<feature type="region of interest" description="Disordered" evidence="1">
    <location>
        <begin position="87"/>
        <end position="108"/>
    </location>
</feature>
<accession>A0A8J3JFU0</accession>
<dbReference type="AlphaFoldDB" id="A0A8J3JFU0"/>
<gene>
    <name evidence="3" type="ORF">Aru02nite_49920</name>
</gene>
<evidence type="ECO:0000313" key="3">
    <source>
        <dbReference type="EMBL" id="GID14103.1"/>
    </source>
</evidence>
<sequence length="294" mass="32889">MSEAETLLKVLLERRRWTAHRTFTAEYDRAAKTIDPSLIGGAPSRAQLHRWVTGQVTKLPYEHHCRVLEVMFTGWKAEALFAPPPADLPAEPLHRAEGETTPSDHVTKPAPVLAAGKYADLQAVYTSRTEFAADLTPASLFDSAKDIRILGLSLNILCQSYPDQKIRRLLESGTTITCLFLDPHGQAIRSRAIEESLPENHLADLTEVNIHIMKRLRSKLTPAAQERFTLATYEAVPRVNVTLIDDQICVAQPYLPDTRGLDSPTFLIHRQGDEGLYFTYTQVYDTIRDGSTAL</sequence>
<dbReference type="InterPro" id="IPR045697">
    <property type="entry name" value="DUF5919"/>
</dbReference>
<dbReference type="EMBL" id="BOMB01000029">
    <property type="protein sequence ID" value="GID14103.1"/>
    <property type="molecule type" value="Genomic_DNA"/>
</dbReference>
<evidence type="ECO:0000259" key="2">
    <source>
        <dbReference type="Pfam" id="PF19319"/>
    </source>
</evidence>
<reference evidence="3" key="1">
    <citation type="submission" date="2021-01" db="EMBL/GenBank/DDBJ databases">
        <title>Whole genome shotgun sequence of Actinocatenispora rupis NBRC 107355.</title>
        <authorList>
            <person name="Komaki H."/>
            <person name="Tamura T."/>
        </authorList>
    </citation>
    <scope>NUCLEOTIDE SEQUENCE</scope>
    <source>
        <strain evidence="3">NBRC 107355</strain>
    </source>
</reference>
<comment type="caution">
    <text evidence="3">The sequence shown here is derived from an EMBL/GenBank/DDBJ whole genome shotgun (WGS) entry which is preliminary data.</text>
</comment>
<feature type="domain" description="DUF5919" evidence="2">
    <location>
        <begin position="149"/>
        <end position="274"/>
    </location>
</feature>
<evidence type="ECO:0000256" key="1">
    <source>
        <dbReference type="SAM" id="MobiDB-lite"/>
    </source>
</evidence>
<evidence type="ECO:0000313" key="4">
    <source>
        <dbReference type="Proteomes" id="UP000612808"/>
    </source>
</evidence>
<protein>
    <recommendedName>
        <fullName evidence="2">DUF5919 domain-containing protein</fullName>
    </recommendedName>
</protein>
<organism evidence="3 4">
    <name type="scientific">Actinocatenispora rupis</name>
    <dbReference type="NCBI Taxonomy" id="519421"/>
    <lineage>
        <taxon>Bacteria</taxon>
        <taxon>Bacillati</taxon>
        <taxon>Actinomycetota</taxon>
        <taxon>Actinomycetes</taxon>
        <taxon>Micromonosporales</taxon>
        <taxon>Micromonosporaceae</taxon>
        <taxon>Actinocatenispora</taxon>
    </lineage>
</organism>